<dbReference type="OrthoDB" id="1923695at2759"/>
<dbReference type="AlphaFoldDB" id="A5BJX6"/>
<organism evidence="1">
    <name type="scientific">Vitis vinifera</name>
    <name type="common">Grape</name>
    <dbReference type="NCBI Taxonomy" id="29760"/>
    <lineage>
        <taxon>Eukaryota</taxon>
        <taxon>Viridiplantae</taxon>
        <taxon>Streptophyta</taxon>
        <taxon>Embryophyta</taxon>
        <taxon>Tracheophyta</taxon>
        <taxon>Spermatophyta</taxon>
        <taxon>Magnoliopsida</taxon>
        <taxon>eudicotyledons</taxon>
        <taxon>Gunneridae</taxon>
        <taxon>Pentapetalae</taxon>
        <taxon>rosids</taxon>
        <taxon>Vitales</taxon>
        <taxon>Vitaceae</taxon>
        <taxon>Viteae</taxon>
        <taxon>Vitis</taxon>
    </lineage>
</organism>
<evidence type="ECO:0000313" key="1">
    <source>
        <dbReference type="EMBL" id="CAN74685.1"/>
    </source>
</evidence>
<sequence length="330" mass="36146">MPRAPTSDAIGVVTMLRVRVLASSSTLFTGEHKFISTSISVKPELALFNGNGHTSRWNAGTTHFINSFSKTSLVVKLMTEKLEPFMKQKNDPARKASSGTCLPAESSPYLKSNLLKQEGISASGKISNAFVKNVPTQLESCDVLESPESSTRATSVGGTTVTGIHLPIRPMHASETVTIRISNISTKTADAMIHSICKSVGPLEGLLRKKASEVKAFFIVKNNLDPQSILEQLDCKIVDKCQWSACVSTEDSGSAPMTIKDNSQCKLDDRQCKLGDQISSSIADVKRQILREFLMKKLYLEDLENLHVSLVHLENHPNKFGIAEEEKVKE</sequence>
<gene>
    <name evidence="1" type="ORF">VITISV_020415</name>
</gene>
<protein>
    <submittedName>
        <fullName evidence="1">Uncharacterized protein</fullName>
    </submittedName>
</protein>
<accession>A5BJX6</accession>
<name>A5BJX6_VITVI</name>
<dbReference type="ExpressionAtlas" id="A5BJX6">
    <property type="expression patterns" value="baseline and differential"/>
</dbReference>
<reference evidence="1" key="1">
    <citation type="journal article" date="2007" name="PLoS ONE">
        <title>The first genome sequence of an elite grapevine cultivar (Pinot noir Vitis vinifera L.): coping with a highly heterozygous genome.</title>
        <authorList>
            <person name="Velasco R."/>
            <person name="Zharkikh A."/>
            <person name="Troggio M."/>
            <person name="Cartwright D.A."/>
            <person name="Cestaro A."/>
            <person name="Pruss D."/>
            <person name="Pindo M."/>
            <person name="FitzGerald L.M."/>
            <person name="Vezzulli S."/>
            <person name="Reid J."/>
            <person name="Malacarne G."/>
            <person name="Iliev D."/>
            <person name="Coppola G."/>
            <person name="Wardell B."/>
            <person name="Micheletti D."/>
            <person name="Macalma T."/>
            <person name="Facci M."/>
            <person name="Mitchell J.T."/>
            <person name="Perazzolli M."/>
            <person name="Eldredge G."/>
            <person name="Gatto P."/>
            <person name="Oyzerski R."/>
            <person name="Moretto M."/>
            <person name="Gutin N."/>
            <person name="Stefanini M."/>
            <person name="Chen Y."/>
            <person name="Segala C."/>
            <person name="Davenport C."/>
            <person name="Dematte L."/>
            <person name="Mraz A."/>
            <person name="Battilana J."/>
            <person name="Stormo K."/>
            <person name="Costa F."/>
            <person name="Tao Q."/>
            <person name="Si-Ammour A."/>
            <person name="Harkins T."/>
            <person name="Lackey A."/>
            <person name="Perbost C."/>
            <person name="Taillon B."/>
            <person name="Stella A."/>
            <person name="Solovyev V."/>
            <person name="Fawcett J.A."/>
            <person name="Sterck L."/>
            <person name="Vandepoele K."/>
            <person name="Grando S.M."/>
            <person name="Toppo S."/>
            <person name="Moser C."/>
            <person name="Lanchbury J."/>
            <person name="Bogden R."/>
            <person name="Skolnick M."/>
            <person name="Sgaramella V."/>
            <person name="Bhatnagar S.K."/>
            <person name="Fontana P."/>
            <person name="Gutin A."/>
            <person name="Van de Peer Y."/>
            <person name="Salamini F."/>
            <person name="Viola R."/>
        </authorList>
    </citation>
    <scope>NUCLEOTIDE SEQUENCE</scope>
</reference>
<dbReference type="EMBL" id="AM462033">
    <property type="protein sequence ID" value="CAN74685.1"/>
    <property type="molecule type" value="Genomic_DNA"/>
</dbReference>
<proteinExistence type="predicted"/>